<evidence type="ECO:0000313" key="1">
    <source>
        <dbReference type="EMBL" id="WVX79574.1"/>
    </source>
</evidence>
<keyword evidence="2" id="KW-1185">Reference proteome</keyword>
<dbReference type="Gene3D" id="3.10.450.420">
    <property type="match status" value="1"/>
</dbReference>
<reference evidence="1 2" key="1">
    <citation type="submission" date="2023-10" db="EMBL/GenBank/DDBJ databases">
        <title>Niallia locisalis sp.nov. isolated from a salt pond sample.</title>
        <authorList>
            <person name="Li X.-J."/>
            <person name="Dong L."/>
        </authorList>
    </citation>
    <scope>NUCLEOTIDE SEQUENCE [LARGE SCALE GENOMIC DNA]</scope>
    <source>
        <strain evidence="1 2">DSM 29761</strain>
    </source>
</reference>
<dbReference type="InterPro" id="IPR028994">
    <property type="entry name" value="Integrin_alpha_N"/>
</dbReference>
<dbReference type="RefSeq" id="WP_338448508.1">
    <property type="nucleotide sequence ID" value="NZ_CP137640.1"/>
</dbReference>
<dbReference type="InterPro" id="IPR031841">
    <property type="entry name" value="Endopep_inhib"/>
</dbReference>
<accession>A0ABZ2C7L8</accession>
<protein>
    <submittedName>
        <fullName evidence="1">DL-endopeptidase inhibitor IseA family protein</fullName>
    </submittedName>
</protein>
<dbReference type="EMBL" id="CP137640">
    <property type="protein sequence ID" value="WVX79574.1"/>
    <property type="molecule type" value="Genomic_DNA"/>
</dbReference>
<sequence>MKRKSRLLTFFIIGFSILLTGCGFLPEPSSLIQSPRMASAGMQNITSVAENYLPKGTVPVIANAPIGNQSILPSDFDGDGKMESVVLYQSLNNTRDVGAIVLKEKGGGFEKVFSRKGPGYEISYEATSDLTGDGHDELLIGWKIGNMAGNVLEIYTWENKEFKLIGKQNYHELEVIRLKGEKTYKLAVWQKEMNDIFDVKLLKWEKNQFEDDQASLPFYYPKVVEYYQKRSEAVPDQAQYWYYLADAHLKANHPGEALMAINQGMNNRIVVPSFHEFEELKNKIKIELLKGDAPVSYHLPEAGMNMSIPRELSPYLLIEEENGPSTNTIVSVYYTNDNKQKEKLFAVEVYSKEMLYEELPLQKIAESSQFVYYLTEGKANEAWKQSDSHYEKALLLREKMISTIVPESADPSYSSMEEKQVVDALTKAVNKYWYVTSGGNLEGAIESFLFNDLDYRYMGSELNSTKKLTAFLEESYTLDAINAYTKRAGIITHNGKLAQPNADGGSLLNYQKATVVAYQGNSNEKEFDLKVPLGTSLSYEYIHIEFQKTASGWKISSEPGTF</sequence>
<gene>
    <name evidence="1" type="ORF">R4Z09_20105</name>
</gene>
<dbReference type="PROSITE" id="PS51257">
    <property type="entry name" value="PROKAR_LIPOPROTEIN"/>
    <property type="match status" value="1"/>
</dbReference>
<dbReference type="Proteomes" id="UP001357223">
    <property type="component" value="Chromosome"/>
</dbReference>
<dbReference type="Pfam" id="PF16800">
    <property type="entry name" value="Endopep_inhib"/>
    <property type="match status" value="1"/>
</dbReference>
<name>A0ABZ2C7L8_9BACI</name>
<organism evidence="1 2">
    <name type="scientific">Niallia oryzisoli</name>
    <dbReference type="NCBI Taxonomy" id="1737571"/>
    <lineage>
        <taxon>Bacteria</taxon>
        <taxon>Bacillati</taxon>
        <taxon>Bacillota</taxon>
        <taxon>Bacilli</taxon>
        <taxon>Bacillales</taxon>
        <taxon>Bacillaceae</taxon>
        <taxon>Niallia</taxon>
    </lineage>
</organism>
<dbReference type="InterPro" id="IPR053749">
    <property type="entry name" value="TA_system-associated_sf"/>
</dbReference>
<dbReference type="SUPFAM" id="SSF69318">
    <property type="entry name" value="Integrin alpha N-terminal domain"/>
    <property type="match status" value="1"/>
</dbReference>
<proteinExistence type="predicted"/>
<evidence type="ECO:0000313" key="2">
    <source>
        <dbReference type="Proteomes" id="UP001357223"/>
    </source>
</evidence>